<dbReference type="Proteomes" id="UP000288197">
    <property type="component" value="Unassembled WGS sequence"/>
</dbReference>
<dbReference type="InterPro" id="IPR050575">
    <property type="entry name" value="BMC_shell"/>
</dbReference>
<evidence type="ECO:0000313" key="6">
    <source>
        <dbReference type="Proteomes" id="UP000288197"/>
    </source>
</evidence>
<protein>
    <recommendedName>
        <fullName evidence="4">BMC domain-containing protein</fullName>
    </recommendedName>
</protein>
<comment type="similarity">
    <text evidence="3">Belongs to the bacterial microcompartments protein family.</text>
</comment>
<dbReference type="RefSeq" id="WP_114289489.1">
    <property type="nucleotide sequence ID" value="NZ_CP081470.1"/>
</dbReference>
<evidence type="ECO:0000256" key="3">
    <source>
        <dbReference type="PROSITE-ProRule" id="PRU01278"/>
    </source>
</evidence>
<dbReference type="PANTHER" id="PTHR33941">
    <property type="entry name" value="PROPANEDIOL UTILIZATION PROTEIN PDUA"/>
    <property type="match status" value="1"/>
</dbReference>
<keyword evidence="2" id="KW-1283">Bacterial microcompartment</keyword>
<evidence type="ECO:0000313" key="5">
    <source>
        <dbReference type="EMBL" id="RSU02854.1"/>
    </source>
</evidence>
<dbReference type="InterPro" id="IPR037233">
    <property type="entry name" value="CcmK-like_sf"/>
</dbReference>
<dbReference type="EMBL" id="NGJX01000004">
    <property type="protein sequence ID" value="RSU02854.1"/>
    <property type="molecule type" value="Genomic_DNA"/>
</dbReference>
<comment type="caution">
    <text evidence="5">The sequence shown here is derived from an EMBL/GenBank/DDBJ whole genome shotgun (WGS) entry which is preliminary data.</text>
</comment>
<dbReference type="PROSITE" id="PS51930">
    <property type="entry name" value="BMC_2"/>
    <property type="match status" value="1"/>
</dbReference>
<name>A0A369AXY1_9ENTE</name>
<evidence type="ECO:0000256" key="1">
    <source>
        <dbReference type="ARBA" id="ARBA00024322"/>
    </source>
</evidence>
<dbReference type="CDD" id="cd07045">
    <property type="entry name" value="BMC_CcmK_like"/>
    <property type="match status" value="1"/>
</dbReference>
<gene>
    <name evidence="5" type="ORF">CBF32_06200</name>
</gene>
<feature type="domain" description="BMC" evidence="4">
    <location>
        <begin position="4"/>
        <end position="90"/>
    </location>
</feature>
<reference evidence="5 6" key="1">
    <citation type="submission" date="2017-05" db="EMBL/GenBank/DDBJ databases">
        <title>Vagococcus spp. assemblies.</title>
        <authorList>
            <person name="Gulvik C.A."/>
        </authorList>
    </citation>
    <scope>NUCLEOTIDE SEQUENCE [LARGE SCALE GENOMIC DNA]</scope>
    <source>
        <strain evidence="5 6">NCFB 2497</strain>
    </source>
</reference>
<dbReference type="Gene3D" id="3.30.70.1710">
    <property type="match status" value="1"/>
</dbReference>
<dbReference type="InterPro" id="IPR044872">
    <property type="entry name" value="CcmK/CsoS1_BMC"/>
</dbReference>
<dbReference type="InterPro" id="IPR000249">
    <property type="entry name" value="BMC_dom"/>
</dbReference>
<proteinExistence type="inferred from homology"/>
<evidence type="ECO:0000256" key="2">
    <source>
        <dbReference type="ARBA" id="ARBA00024446"/>
    </source>
</evidence>
<dbReference type="PANTHER" id="PTHR33941:SF11">
    <property type="entry name" value="BACTERIAL MICROCOMPARTMENT SHELL PROTEIN PDUJ"/>
    <property type="match status" value="1"/>
</dbReference>
<dbReference type="AlphaFoldDB" id="A0A369AXY1"/>
<keyword evidence="6" id="KW-1185">Reference proteome</keyword>
<evidence type="ECO:0000259" key="4">
    <source>
        <dbReference type="PROSITE" id="PS51930"/>
    </source>
</evidence>
<dbReference type="Pfam" id="PF00936">
    <property type="entry name" value="BMC"/>
    <property type="match status" value="1"/>
</dbReference>
<accession>A0A369AXY1</accession>
<organism evidence="5 6">
    <name type="scientific">Vagococcus fluvialis</name>
    <dbReference type="NCBI Taxonomy" id="2738"/>
    <lineage>
        <taxon>Bacteria</taxon>
        <taxon>Bacillati</taxon>
        <taxon>Bacillota</taxon>
        <taxon>Bacilli</taxon>
        <taxon>Lactobacillales</taxon>
        <taxon>Enterococcaceae</taxon>
        <taxon>Vagococcus</taxon>
    </lineage>
</organism>
<dbReference type="SUPFAM" id="SSF143414">
    <property type="entry name" value="CcmK-like"/>
    <property type="match status" value="1"/>
</dbReference>
<dbReference type="GeneID" id="93989340"/>
<dbReference type="GO" id="GO:0031469">
    <property type="term" value="C:bacterial microcompartment"/>
    <property type="evidence" value="ECO:0007669"/>
    <property type="project" value="UniProtKB-SubCell"/>
</dbReference>
<dbReference type="OrthoDB" id="9812608at2"/>
<dbReference type="SMART" id="SM00877">
    <property type="entry name" value="BMC"/>
    <property type="match status" value="1"/>
</dbReference>
<comment type="subcellular location">
    <subcellularLocation>
        <location evidence="1">Bacterial microcompartment</location>
    </subcellularLocation>
</comment>
<sequence>MKEAIGLIETMGIIAAIEASDVMLKTSNVTLLNKEIVKGGLVTVVITGDVSAVKTAVDAAVVAVNRLGVGLLMSSHVMARPDRSIESLLPKTKEKSESSFSDVEESIEEMPVVSDLNTEIEEIVIEETVIELQDDLSEIQMKELLDNHQKETVRSYLLDKTVAQLREMAKQHNDFVIERKELYRTNKSDLVEGIINYLSNQS</sequence>